<protein>
    <submittedName>
        <fullName evidence="4">Glycerate kinase</fullName>
    </submittedName>
</protein>
<dbReference type="Proteomes" id="UP001596356">
    <property type="component" value="Unassembled WGS sequence"/>
</dbReference>
<reference evidence="5" key="1">
    <citation type="journal article" date="2019" name="Int. J. Syst. Evol. Microbiol.">
        <title>The Global Catalogue of Microorganisms (GCM) 10K type strain sequencing project: providing services to taxonomists for standard genome sequencing and annotation.</title>
        <authorList>
            <consortium name="The Broad Institute Genomics Platform"/>
            <consortium name="The Broad Institute Genome Sequencing Center for Infectious Disease"/>
            <person name="Wu L."/>
            <person name="Ma J."/>
        </authorList>
    </citation>
    <scope>NUCLEOTIDE SEQUENCE [LARGE SCALE GENOMIC DNA]</scope>
    <source>
        <strain evidence="5">NBRC 106593</strain>
    </source>
</reference>
<name>A0ABW2ARS0_9MICO</name>
<keyword evidence="5" id="KW-1185">Reference proteome</keyword>
<dbReference type="InterPro" id="IPR004381">
    <property type="entry name" value="Glycerate_kinase"/>
</dbReference>
<keyword evidence="2" id="KW-0808">Transferase</keyword>
<proteinExistence type="inferred from homology"/>
<dbReference type="InterPro" id="IPR018197">
    <property type="entry name" value="Glycerate_kinase_RE-like"/>
</dbReference>
<dbReference type="EMBL" id="JBHSWJ010000002">
    <property type="protein sequence ID" value="MFC6713525.1"/>
    <property type="molecule type" value="Genomic_DNA"/>
</dbReference>
<gene>
    <name evidence="4" type="ORF">ACFQBT_06625</name>
</gene>
<dbReference type="RefSeq" id="WP_377821347.1">
    <property type="nucleotide sequence ID" value="NZ_JBHSWJ010000002.1"/>
</dbReference>
<keyword evidence="3 4" id="KW-0418">Kinase</keyword>
<dbReference type="InterPro" id="IPR018193">
    <property type="entry name" value="Glyc_kinase_flavodox-like_fold"/>
</dbReference>
<evidence type="ECO:0000256" key="3">
    <source>
        <dbReference type="ARBA" id="ARBA00022777"/>
    </source>
</evidence>
<evidence type="ECO:0000313" key="4">
    <source>
        <dbReference type="EMBL" id="MFC6713525.1"/>
    </source>
</evidence>
<dbReference type="Pfam" id="PF02595">
    <property type="entry name" value="Gly_kinase"/>
    <property type="match status" value="1"/>
</dbReference>
<evidence type="ECO:0000256" key="1">
    <source>
        <dbReference type="ARBA" id="ARBA00006284"/>
    </source>
</evidence>
<dbReference type="InterPro" id="IPR036129">
    <property type="entry name" value="Glycerate_kinase_sf"/>
</dbReference>
<organism evidence="4 5">
    <name type="scientific">Branchiibius cervicis</name>
    <dbReference type="NCBI Taxonomy" id="908252"/>
    <lineage>
        <taxon>Bacteria</taxon>
        <taxon>Bacillati</taxon>
        <taxon>Actinomycetota</taxon>
        <taxon>Actinomycetes</taxon>
        <taxon>Micrococcales</taxon>
        <taxon>Dermacoccaceae</taxon>
        <taxon>Branchiibius</taxon>
    </lineage>
</organism>
<dbReference type="Gene3D" id="3.90.1510.10">
    <property type="entry name" value="Glycerate kinase, domain 2"/>
    <property type="match status" value="1"/>
</dbReference>
<dbReference type="Gene3D" id="3.40.50.10350">
    <property type="entry name" value="Glycerate kinase, domain 1"/>
    <property type="match status" value="1"/>
</dbReference>
<dbReference type="SUPFAM" id="SSF110738">
    <property type="entry name" value="Glycerate kinase I"/>
    <property type="match status" value="1"/>
</dbReference>
<sequence length="376" mass="37780">MTARVVIAPDRWGPVSSPQIAEAMARGWRARNPSVDVRVCPQSNGDAGLVDAVAGADPAVTTGVLEVPGSTGSPVLVPYAQVEDEGLPTAYLAMDSGTPPGKPGSSYGTGHAIGKLIAAGARRVVIGLADSGTLDGGSGLIAALAGADPHEPPGAGNAVAARDLLRSRDVRLIAAYDTSIPLLGLTGAAAAAQDTLGLDPYAAQEAESRMSRWARELAQVLPGRADLLTGKPHRHDRAAGSGAGGGAGFALASLGAELRPAAEVVAEATGLADALAAGDLVVTGTLVFDWRQLTDSVVSQVGARALSAARPALILAGRVDVGRRELMSLGFSGGYGVVQTPRTPLPAAPAQLVAAAEHLARRVAGTWTPTHSTPGG</sequence>
<comment type="caution">
    <text evidence="4">The sequence shown here is derived from an EMBL/GenBank/DDBJ whole genome shotgun (WGS) entry which is preliminary data.</text>
</comment>
<dbReference type="GO" id="GO:0016301">
    <property type="term" value="F:kinase activity"/>
    <property type="evidence" value="ECO:0007669"/>
    <property type="project" value="UniProtKB-KW"/>
</dbReference>
<comment type="similarity">
    <text evidence="1">Belongs to the glycerate kinase type-1 family.</text>
</comment>
<accession>A0ABW2ARS0</accession>
<dbReference type="PANTHER" id="PTHR21599:SF0">
    <property type="entry name" value="GLYCERATE KINASE"/>
    <property type="match status" value="1"/>
</dbReference>
<evidence type="ECO:0000256" key="2">
    <source>
        <dbReference type="ARBA" id="ARBA00022679"/>
    </source>
</evidence>
<dbReference type="PANTHER" id="PTHR21599">
    <property type="entry name" value="GLYCERATE KINASE"/>
    <property type="match status" value="1"/>
</dbReference>
<evidence type="ECO:0000313" key="5">
    <source>
        <dbReference type="Proteomes" id="UP001596356"/>
    </source>
</evidence>